<dbReference type="Pfam" id="PF13635">
    <property type="entry name" value="DUF4143"/>
    <property type="match status" value="1"/>
</dbReference>
<dbReference type="SMART" id="SM00382">
    <property type="entry name" value="AAA"/>
    <property type="match status" value="1"/>
</dbReference>
<dbReference type="Pfam" id="PF13173">
    <property type="entry name" value="AAA_14"/>
    <property type="match status" value="1"/>
</dbReference>
<keyword evidence="3" id="KW-1185">Reference proteome</keyword>
<feature type="domain" description="AAA+ ATPase" evidence="1">
    <location>
        <begin position="48"/>
        <end position="174"/>
    </location>
</feature>
<proteinExistence type="predicted"/>
<protein>
    <submittedName>
        <fullName evidence="2">ATP-binding protein</fullName>
    </submittedName>
</protein>
<dbReference type="SUPFAM" id="SSF52540">
    <property type="entry name" value="P-loop containing nucleoside triphosphate hydrolases"/>
    <property type="match status" value="1"/>
</dbReference>
<evidence type="ECO:0000259" key="1">
    <source>
        <dbReference type="SMART" id="SM00382"/>
    </source>
</evidence>
<dbReference type="InterPro" id="IPR041682">
    <property type="entry name" value="AAA_14"/>
</dbReference>
<sequence>MQVDELYLMNPWWRDPKAIHGDRHIGAFEGSTFKYYPEKLFNEISPERPGIYTIRGPRQIGKTTFLKLYIRELVKRGINPSNICFFTCDGINDRFALIDTIKTYSQIFARKIQEIRYLLIDEITTIEDWQKSMKYLVDIGLLEDCLLVLTGSSAYDLKRSSERLPGRKGYGKDLVYTPITFREFLKNLGVHVDGKTMEELLSLSAQDLKTLYLKNGFLKEYFLKYLNTGGFPKVIDDFLSLGRISEQTKNIYRDFILGDAEKYLGSRANILEIFRKLPAIVGQRFSWNSLVNLFMGAIQSVDTVQKYLEYLGYSFILANIFFVDVSKRTIRYKKQKKVYPCDKVIADIISEISGKEIGLPQLIEMFTLRHLIKDENLIPHGMNLYNGPFFWYSDRGNEIDFVYEHNGSLVPVEVKYQNKINKSDYYGMKRVFGKGVLITQDMVFKDENIIGIPAWLFFAVFEEA</sequence>
<dbReference type="RefSeq" id="WP_369018656.1">
    <property type="nucleotide sequence ID" value="NZ_CP121689.1"/>
</dbReference>
<dbReference type="Gene3D" id="3.40.50.300">
    <property type="entry name" value="P-loop containing nucleotide triphosphate hydrolases"/>
    <property type="match status" value="1"/>
</dbReference>
<accession>A0ABZ2YEA6</accession>
<dbReference type="Proteomes" id="UP001461341">
    <property type="component" value="Chromosome"/>
</dbReference>
<name>A0ABZ2YEA6_9BACT</name>
<dbReference type="InterPro" id="IPR003593">
    <property type="entry name" value="AAA+_ATPase"/>
</dbReference>
<dbReference type="InterPro" id="IPR027417">
    <property type="entry name" value="P-loop_NTPase"/>
</dbReference>
<keyword evidence="2" id="KW-0067">ATP-binding</keyword>
<organism evidence="2 3">
    <name type="scientific">Thermatribacter velox</name>
    <dbReference type="NCBI Taxonomy" id="3039681"/>
    <lineage>
        <taxon>Bacteria</taxon>
        <taxon>Pseudomonadati</taxon>
        <taxon>Atribacterota</taxon>
        <taxon>Atribacteria</taxon>
        <taxon>Atribacterales</taxon>
        <taxon>Thermatribacteraceae</taxon>
        <taxon>Thermatribacter</taxon>
    </lineage>
</organism>
<dbReference type="PANTHER" id="PTHR33295">
    <property type="entry name" value="ATPASE"/>
    <property type="match status" value="1"/>
</dbReference>
<dbReference type="PANTHER" id="PTHR33295:SF18">
    <property type="entry name" value="AAA+ ATPASE DOMAIN-CONTAINING PROTEIN"/>
    <property type="match status" value="1"/>
</dbReference>
<dbReference type="EMBL" id="CP121689">
    <property type="protein sequence ID" value="WZL76491.1"/>
    <property type="molecule type" value="Genomic_DNA"/>
</dbReference>
<dbReference type="InterPro" id="IPR025420">
    <property type="entry name" value="DUF4143"/>
</dbReference>
<gene>
    <name evidence="2" type="ORF">QBE54_01795</name>
</gene>
<reference evidence="2 3" key="1">
    <citation type="submission" date="2023-03" db="EMBL/GenBank/DDBJ databases">
        <title>Novel Species.</title>
        <authorList>
            <person name="Ma S."/>
        </authorList>
    </citation>
    <scope>NUCLEOTIDE SEQUENCE [LARGE SCALE GENOMIC DNA]</scope>
    <source>
        <strain evidence="2 3">B11</strain>
    </source>
</reference>
<evidence type="ECO:0000313" key="3">
    <source>
        <dbReference type="Proteomes" id="UP001461341"/>
    </source>
</evidence>
<dbReference type="GO" id="GO:0005524">
    <property type="term" value="F:ATP binding"/>
    <property type="evidence" value="ECO:0007669"/>
    <property type="project" value="UniProtKB-KW"/>
</dbReference>
<keyword evidence="2" id="KW-0547">Nucleotide-binding</keyword>
<evidence type="ECO:0000313" key="2">
    <source>
        <dbReference type="EMBL" id="WZL76491.1"/>
    </source>
</evidence>